<keyword evidence="10" id="KW-1185">Reference proteome</keyword>
<reference evidence="9 10" key="1">
    <citation type="journal article" date="2024" name="Nat. Commun.">
        <title>Phylogenomics reveals the evolutionary origins of lichenization in chlorophyte algae.</title>
        <authorList>
            <person name="Puginier C."/>
            <person name="Libourel C."/>
            <person name="Otte J."/>
            <person name="Skaloud P."/>
            <person name="Haon M."/>
            <person name="Grisel S."/>
            <person name="Petersen M."/>
            <person name="Berrin J.G."/>
            <person name="Delaux P.M."/>
            <person name="Dal Grande F."/>
            <person name="Keller J."/>
        </authorList>
    </citation>
    <scope>NUCLEOTIDE SEQUENCE [LARGE SCALE GENOMIC DNA]</scope>
    <source>
        <strain evidence="9 10">SAG 2523</strain>
    </source>
</reference>
<dbReference type="SMART" id="SM00220">
    <property type="entry name" value="S_TKc"/>
    <property type="match status" value="1"/>
</dbReference>
<dbReference type="InterPro" id="IPR001245">
    <property type="entry name" value="Ser-Thr/Tyr_kinase_cat_dom"/>
</dbReference>
<dbReference type="PANTHER" id="PTHR44329:SF298">
    <property type="entry name" value="MIXED LINEAGE KINASE DOMAIN-LIKE PROTEIN"/>
    <property type="match status" value="1"/>
</dbReference>
<dbReference type="InterPro" id="IPR017441">
    <property type="entry name" value="Protein_kinase_ATP_BS"/>
</dbReference>
<evidence type="ECO:0000313" key="9">
    <source>
        <dbReference type="EMBL" id="KAK9847746.1"/>
    </source>
</evidence>
<keyword evidence="2" id="KW-0808">Transferase</keyword>
<proteinExistence type="inferred from homology"/>
<dbReference type="GO" id="GO:0004674">
    <property type="term" value="F:protein serine/threonine kinase activity"/>
    <property type="evidence" value="ECO:0007669"/>
    <property type="project" value="UniProtKB-KW"/>
</dbReference>
<dbReference type="GO" id="GO:0097527">
    <property type="term" value="P:necroptotic signaling pathway"/>
    <property type="evidence" value="ECO:0007669"/>
    <property type="project" value="TreeGrafter"/>
</dbReference>
<dbReference type="Pfam" id="PF07714">
    <property type="entry name" value="PK_Tyr_Ser-Thr"/>
    <property type="match status" value="1"/>
</dbReference>
<keyword evidence="4" id="KW-0418">Kinase</keyword>
<dbReference type="AlphaFoldDB" id="A0AAW1SMT7"/>
<dbReference type="GO" id="GO:0005524">
    <property type="term" value="F:ATP binding"/>
    <property type="evidence" value="ECO:0007669"/>
    <property type="project" value="UniProtKB-UniRule"/>
</dbReference>
<feature type="domain" description="Protein kinase" evidence="8">
    <location>
        <begin position="51"/>
        <end position="256"/>
    </location>
</feature>
<evidence type="ECO:0000256" key="7">
    <source>
        <dbReference type="RuleBase" id="RU000304"/>
    </source>
</evidence>
<organism evidence="9 10">
    <name type="scientific">Apatococcus fuscideae</name>
    <dbReference type="NCBI Taxonomy" id="2026836"/>
    <lineage>
        <taxon>Eukaryota</taxon>
        <taxon>Viridiplantae</taxon>
        <taxon>Chlorophyta</taxon>
        <taxon>core chlorophytes</taxon>
        <taxon>Trebouxiophyceae</taxon>
        <taxon>Chlorellales</taxon>
        <taxon>Chlorellaceae</taxon>
        <taxon>Apatococcus</taxon>
    </lineage>
</organism>
<keyword evidence="3 6" id="KW-0547">Nucleotide-binding</keyword>
<dbReference type="Proteomes" id="UP001485043">
    <property type="component" value="Unassembled WGS sequence"/>
</dbReference>
<dbReference type="SUPFAM" id="SSF56112">
    <property type="entry name" value="Protein kinase-like (PK-like)"/>
    <property type="match status" value="1"/>
</dbReference>
<comment type="caution">
    <text evidence="9">The sequence shown here is derived from an EMBL/GenBank/DDBJ whole genome shotgun (WGS) entry which is preliminary data.</text>
</comment>
<evidence type="ECO:0000256" key="2">
    <source>
        <dbReference type="ARBA" id="ARBA00022679"/>
    </source>
</evidence>
<evidence type="ECO:0000313" key="10">
    <source>
        <dbReference type="Proteomes" id="UP001485043"/>
    </source>
</evidence>
<feature type="binding site" evidence="6">
    <location>
        <position position="80"/>
    </location>
    <ligand>
        <name>ATP</name>
        <dbReference type="ChEBI" id="CHEBI:30616"/>
    </ligand>
</feature>
<evidence type="ECO:0000256" key="3">
    <source>
        <dbReference type="ARBA" id="ARBA00022741"/>
    </source>
</evidence>
<accession>A0AAW1SMT7</accession>
<dbReference type="InterPro" id="IPR008271">
    <property type="entry name" value="Ser/Thr_kinase_AS"/>
</dbReference>
<dbReference type="EMBL" id="JALJOV010001446">
    <property type="protein sequence ID" value="KAK9847746.1"/>
    <property type="molecule type" value="Genomic_DNA"/>
</dbReference>
<dbReference type="PROSITE" id="PS00108">
    <property type="entry name" value="PROTEIN_KINASE_ST"/>
    <property type="match status" value="1"/>
</dbReference>
<name>A0AAW1SMT7_9CHLO</name>
<dbReference type="PROSITE" id="PS50011">
    <property type="entry name" value="PROTEIN_KINASE_DOM"/>
    <property type="match status" value="1"/>
</dbReference>
<evidence type="ECO:0000259" key="8">
    <source>
        <dbReference type="PROSITE" id="PS50011"/>
    </source>
</evidence>
<dbReference type="InterPro" id="IPR011009">
    <property type="entry name" value="Kinase-like_dom_sf"/>
</dbReference>
<evidence type="ECO:0000256" key="6">
    <source>
        <dbReference type="PROSITE-ProRule" id="PRU10141"/>
    </source>
</evidence>
<dbReference type="InterPro" id="IPR051681">
    <property type="entry name" value="Ser/Thr_Kinases-Pseudokinases"/>
</dbReference>
<feature type="non-terminal residue" evidence="9">
    <location>
        <position position="256"/>
    </location>
</feature>
<protein>
    <recommendedName>
        <fullName evidence="8">Protein kinase domain-containing protein</fullName>
    </recommendedName>
</protein>
<dbReference type="Gene3D" id="1.10.510.10">
    <property type="entry name" value="Transferase(Phosphotransferase) domain 1"/>
    <property type="match status" value="1"/>
</dbReference>
<evidence type="ECO:0000256" key="1">
    <source>
        <dbReference type="ARBA" id="ARBA00022527"/>
    </source>
</evidence>
<keyword evidence="5 6" id="KW-0067">ATP-binding</keyword>
<sequence length="256" mass="28200">MAEQLQVMAPEDDPVQAAGQTLDGPTMQNIASQLFGWELAEGDVEILKKPNGHKIVLGEGGYGKVYKGSLWKGQFIVAVKEFNEPAGRDRRRMGEEMKILANMHSPYVTQFIGVCFKPKLRMVMEFLEGGSLYDALGDDEMGLFSWYKRGSRIALEVAQGLFALHKRNIIHFDIKSPNILLAADLSAKICDVGIAKQATRTKTSAGDGSGFTWNYAAPEQINNALCSTKADIYAYGVVLWEIVTGDRANRGQLHKA</sequence>
<gene>
    <name evidence="9" type="ORF">WJX84_008136</name>
</gene>
<evidence type="ECO:0000256" key="5">
    <source>
        <dbReference type="ARBA" id="ARBA00022840"/>
    </source>
</evidence>
<evidence type="ECO:0000256" key="4">
    <source>
        <dbReference type="ARBA" id="ARBA00022777"/>
    </source>
</evidence>
<dbReference type="InterPro" id="IPR000719">
    <property type="entry name" value="Prot_kinase_dom"/>
</dbReference>
<comment type="similarity">
    <text evidence="7">Belongs to the protein kinase superfamily.</text>
</comment>
<keyword evidence="1 7" id="KW-0723">Serine/threonine-protein kinase</keyword>
<dbReference type="PROSITE" id="PS00107">
    <property type="entry name" value="PROTEIN_KINASE_ATP"/>
    <property type="match status" value="1"/>
</dbReference>
<dbReference type="PANTHER" id="PTHR44329">
    <property type="entry name" value="SERINE/THREONINE-PROTEIN KINASE TNNI3K-RELATED"/>
    <property type="match status" value="1"/>
</dbReference>